<dbReference type="Proteomes" id="UP001140074">
    <property type="component" value="Unassembled WGS sequence"/>
</dbReference>
<dbReference type="AlphaFoldDB" id="A0A9W8M8Q9"/>
<dbReference type="SUPFAM" id="SSF51445">
    <property type="entry name" value="(Trans)glycosidases"/>
    <property type="match status" value="1"/>
</dbReference>
<evidence type="ECO:0000256" key="5">
    <source>
        <dbReference type="ARBA" id="ARBA00023277"/>
    </source>
</evidence>
<keyword evidence="2" id="KW-0147">Chitin-binding</keyword>
<evidence type="ECO:0000256" key="1">
    <source>
        <dbReference type="ARBA" id="ARBA00000822"/>
    </source>
</evidence>
<dbReference type="PANTHER" id="PTHR47700:SF2">
    <property type="entry name" value="CHITINASE"/>
    <property type="match status" value="1"/>
</dbReference>
<evidence type="ECO:0000256" key="2">
    <source>
        <dbReference type="ARBA" id="ARBA00022669"/>
    </source>
</evidence>
<comment type="similarity">
    <text evidence="9">Belongs to the glycosyl hydrolase 18 family.</text>
</comment>
<keyword evidence="4" id="KW-0146">Chitin degradation</keyword>
<evidence type="ECO:0000313" key="11">
    <source>
        <dbReference type="EMBL" id="KAJ2867406.1"/>
    </source>
</evidence>
<dbReference type="GO" id="GO:0000272">
    <property type="term" value="P:polysaccharide catabolic process"/>
    <property type="evidence" value="ECO:0007669"/>
    <property type="project" value="UniProtKB-KW"/>
</dbReference>
<dbReference type="InterPro" id="IPR001223">
    <property type="entry name" value="Glyco_hydro18_cat"/>
</dbReference>
<dbReference type="GO" id="GO:0008843">
    <property type="term" value="F:endochitinase activity"/>
    <property type="evidence" value="ECO:0007669"/>
    <property type="project" value="UniProtKB-EC"/>
</dbReference>
<dbReference type="PANTHER" id="PTHR47700">
    <property type="entry name" value="V CHITINASE, PUTATIVE (AFU_ORTHOLOGUE AFUA_6G13720)-RELATED"/>
    <property type="match status" value="1"/>
</dbReference>
<dbReference type="PROSITE" id="PS51910">
    <property type="entry name" value="GH18_2"/>
    <property type="match status" value="1"/>
</dbReference>
<dbReference type="PROSITE" id="PS01095">
    <property type="entry name" value="GH18_1"/>
    <property type="match status" value="1"/>
</dbReference>
<dbReference type="SMART" id="SM00636">
    <property type="entry name" value="Glyco_18"/>
    <property type="match status" value="1"/>
</dbReference>
<name>A0A9W8M8Q9_9FUNG</name>
<evidence type="ECO:0000256" key="3">
    <source>
        <dbReference type="ARBA" id="ARBA00022801"/>
    </source>
</evidence>
<sequence length="325" mass="35681">MSSFKSQGSTFGAIWAGSMIQNNGAANGLIKYLTDKISQDGMPNSKYLQWCGDNDPAKTAGVIVDASGNKEAVRQAVLQWSMGKCWNVKNGESTLPKKDLWFFDYADRKNGNVANDPNLGTCIYKTIASGDDMAAKCGITGDALQLFNPGVDFSKLQVSMDSTAASEFAEFKQVSGIKKIVSFGGWGISTDVGTYQHLRNAMLPSNVDTVVDNLINWMNSNGLDGLDIDWEYPGAPDIPGIPPGLPADGPNYLNFLRKLKAKMPTGKSLSIAAPASYWYLKNFPITDMAPLLDYIVYMTYDLHGQWDYEYLIRARSNKVFLVQLE</sequence>
<dbReference type="EMBL" id="JANBUY010000019">
    <property type="protein sequence ID" value="KAJ2867406.1"/>
    <property type="molecule type" value="Genomic_DNA"/>
</dbReference>
<evidence type="ECO:0000256" key="4">
    <source>
        <dbReference type="ARBA" id="ARBA00023024"/>
    </source>
</evidence>
<evidence type="ECO:0000313" key="12">
    <source>
        <dbReference type="Proteomes" id="UP001140074"/>
    </source>
</evidence>
<protein>
    <recommendedName>
        <fullName evidence="10">GH18 domain-containing protein</fullName>
    </recommendedName>
</protein>
<evidence type="ECO:0000256" key="7">
    <source>
        <dbReference type="ARBA" id="ARBA00023326"/>
    </source>
</evidence>
<evidence type="ECO:0000256" key="9">
    <source>
        <dbReference type="RuleBase" id="RU004453"/>
    </source>
</evidence>
<feature type="domain" description="GH18" evidence="10">
    <location>
        <begin position="97"/>
        <end position="325"/>
    </location>
</feature>
<dbReference type="GO" id="GO:0006032">
    <property type="term" value="P:chitin catabolic process"/>
    <property type="evidence" value="ECO:0007669"/>
    <property type="project" value="UniProtKB-KW"/>
</dbReference>
<comment type="catalytic activity">
    <reaction evidence="1">
        <text>Random endo-hydrolysis of N-acetyl-beta-D-glucosaminide (1-&gt;4)-beta-linkages in chitin and chitodextrins.</text>
        <dbReference type="EC" id="3.2.1.14"/>
    </reaction>
</comment>
<evidence type="ECO:0000259" key="10">
    <source>
        <dbReference type="PROSITE" id="PS51910"/>
    </source>
</evidence>
<dbReference type="InterPro" id="IPR001579">
    <property type="entry name" value="Glyco_hydro_18_chit_AS"/>
</dbReference>
<dbReference type="InterPro" id="IPR017853">
    <property type="entry name" value="GH"/>
</dbReference>
<gene>
    <name evidence="11" type="ORF">GGH94_000853</name>
</gene>
<keyword evidence="12" id="KW-1185">Reference proteome</keyword>
<dbReference type="Pfam" id="PF00704">
    <property type="entry name" value="Glyco_hydro_18"/>
    <property type="match status" value="1"/>
</dbReference>
<keyword evidence="5" id="KW-0119">Carbohydrate metabolism</keyword>
<comment type="caution">
    <text evidence="11">The sequence shown here is derived from an EMBL/GenBank/DDBJ whole genome shotgun (WGS) entry which is preliminary data.</text>
</comment>
<reference evidence="11" key="1">
    <citation type="submission" date="2022-07" db="EMBL/GenBank/DDBJ databases">
        <title>Phylogenomic reconstructions and comparative analyses of Kickxellomycotina fungi.</title>
        <authorList>
            <person name="Reynolds N.K."/>
            <person name="Stajich J.E."/>
            <person name="Barry K."/>
            <person name="Grigoriev I.V."/>
            <person name="Crous P."/>
            <person name="Smith M.E."/>
        </authorList>
    </citation>
    <scope>NUCLEOTIDE SEQUENCE</scope>
    <source>
        <strain evidence="11">RSA 476</strain>
    </source>
</reference>
<keyword evidence="7" id="KW-0624">Polysaccharide degradation</keyword>
<organism evidence="11 12">
    <name type="scientific">Coemansia aciculifera</name>
    <dbReference type="NCBI Taxonomy" id="417176"/>
    <lineage>
        <taxon>Eukaryota</taxon>
        <taxon>Fungi</taxon>
        <taxon>Fungi incertae sedis</taxon>
        <taxon>Zoopagomycota</taxon>
        <taxon>Kickxellomycotina</taxon>
        <taxon>Kickxellomycetes</taxon>
        <taxon>Kickxellales</taxon>
        <taxon>Kickxellaceae</taxon>
        <taxon>Coemansia</taxon>
    </lineage>
</organism>
<dbReference type="InterPro" id="IPR011583">
    <property type="entry name" value="Chitinase_II/V-like_cat"/>
</dbReference>
<evidence type="ECO:0000256" key="8">
    <source>
        <dbReference type="RuleBase" id="RU000489"/>
    </source>
</evidence>
<keyword evidence="6 8" id="KW-0326">Glycosidase</keyword>
<keyword evidence="3 8" id="KW-0378">Hydrolase</keyword>
<proteinExistence type="inferred from homology"/>
<evidence type="ECO:0000256" key="6">
    <source>
        <dbReference type="ARBA" id="ARBA00023295"/>
    </source>
</evidence>
<dbReference type="Gene3D" id="3.20.20.80">
    <property type="entry name" value="Glycosidases"/>
    <property type="match status" value="1"/>
</dbReference>
<dbReference type="InterPro" id="IPR053214">
    <property type="entry name" value="LysM12-like"/>
</dbReference>
<dbReference type="GO" id="GO:0008061">
    <property type="term" value="F:chitin binding"/>
    <property type="evidence" value="ECO:0007669"/>
    <property type="project" value="InterPro"/>
</dbReference>
<accession>A0A9W8M8Q9</accession>